<dbReference type="Proteomes" id="UP000537141">
    <property type="component" value="Unassembled WGS sequence"/>
</dbReference>
<protein>
    <submittedName>
        <fullName evidence="3">CBS-domain-containing membrane protein</fullName>
    </submittedName>
</protein>
<dbReference type="RefSeq" id="WP_184421036.1">
    <property type="nucleotide sequence ID" value="NZ_AP027362.1"/>
</dbReference>
<organism evidence="3 4">
    <name type="scientific">Thalassotalea piscium</name>
    <dbReference type="NCBI Taxonomy" id="1230533"/>
    <lineage>
        <taxon>Bacteria</taxon>
        <taxon>Pseudomonadati</taxon>
        <taxon>Pseudomonadota</taxon>
        <taxon>Gammaproteobacteria</taxon>
        <taxon>Alteromonadales</taxon>
        <taxon>Colwelliaceae</taxon>
        <taxon>Thalassotalea</taxon>
    </lineage>
</organism>
<evidence type="ECO:0000256" key="1">
    <source>
        <dbReference type="SAM" id="Phobius"/>
    </source>
</evidence>
<keyword evidence="1" id="KW-0472">Membrane</keyword>
<dbReference type="InterPro" id="IPR007065">
    <property type="entry name" value="HPP"/>
</dbReference>
<evidence type="ECO:0000259" key="2">
    <source>
        <dbReference type="Pfam" id="PF04982"/>
    </source>
</evidence>
<accession>A0A7X0TS01</accession>
<keyword evidence="4" id="KW-1185">Reference proteome</keyword>
<dbReference type="PANTHER" id="PTHR33741:SF5">
    <property type="entry name" value="TRANSMEMBRANE PROTEIN DDB_G0269096-RELATED"/>
    <property type="match status" value="1"/>
</dbReference>
<dbReference type="PANTHER" id="PTHR33741">
    <property type="entry name" value="TRANSMEMBRANE PROTEIN DDB_G0269096-RELATED"/>
    <property type="match status" value="1"/>
</dbReference>
<feature type="transmembrane region" description="Helical" evidence="1">
    <location>
        <begin position="83"/>
        <end position="102"/>
    </location>
</feature>
<dbReference type="Pfam" id="PF04982">
    <property type="entry name" value="TM_HPP"/>
    <property type="match status" value="1"/>
</dbReference>
<comment type="caution">
    <text evidence="3">The sequence shown here is derived from an EMBL/GenBank/DDBJ whole genome shotgun (WGS) entry which is preliminary data.</text>
</comment>
<feature type="transmembrane region" description="Helical" evidence="1">
    <location>
        <begin position="60"/>
        <end position="77"/>
    </location>
</feature>
<evidence type="ECO:0000313" key="4">
    <source>
        <dbReference type="Proteomes" id="UP000537141"/>
    </source>
</evidence>
<dbReference type="InterPro" id="IPR058581">
    <property type="entry name" value="TM_HPP"/>
</dbReference>
<evidence type="ECO:0000313" key="3">
    <source>
        <dbReference type="EMBL" id="MBB6541622.1"/>
    </source>
</evidence>
<feature type="domain" description="HPP transmembrane region" evidence="2">
    <location>
        <begin position="27"/>
        <end position="183"/>
    </location>
</feature>
<reference evidence="3 4" key="1">
    <citation type="submission" date="2020-08" db="EMBL/GenBank/DDBJ databases">
        <title>Genomic Encyclopedia of Type Strains, Phase IV (KMG-IV): sequencing the most valuable type-strain genomes for metagenomic binning, comparative biology and taxonomic classification.</title>
        <authorList>
            <person name="Goeker M."/>
        </authorList>
    </citation>
    <scope>NUCLEOTIDE SEQUENCE [LARGE SCALE GENOMIC DNA]</scope>
    <source>
        <strain evidence="3 4">DSM 26287</strain>
    </source>
</reference>
<feature type="transmembrane region" description="Helical" evidence="1">
    <location>
        <begin position="109"/>
        <end position="126"/>
    </location>
</feature>
<dbReference type="AlphaFoldDB" id="A0A7X0TS01"/>
<proteinExistence type="predicted"/>
<keyword evidence="1" id="KW-0812">Transmembrane</keyword>
<keyword evidence="1" id="KW-1133">Transmembrane helix</keyword>
<gene>
    <name evidence="3" type="ORF">HNQ55_000096</name>
</gene>
<dbReference type="EMBL" id="JACHHU010000001">
    <property type="protein sequence ID" value="MBB6541622.1"/>
    <property type="molecule type" value="Genomic_DNA"/>
</dbReference>
<name>A0A7X0TS01_9GAMM</name>
<feature type="transmembrane region" description="Helical" evidence="1">
    <location>
        <begin position="159"/>
        <end position="179"/>
    </location>
</feature>
<sequence length="312" mass="34490">MKLFDKTQMYYFLSETLKYLGIEANSTSKTEKVISGIGAMLGILLCQLVTLQYFDSNESLLLIASMGATATLIYALPHGALSQPWSVFGGHFTSAIIGILSYQYIPESLIASSVAVGGAVLVMYFLRCLHPPGGATALFCTQGGDTVHALGFNFLIEPLLQNVIILIGVAVLFNGLFSWRRYPAHLNFRHVKSQSPSVLSHEDLSAALLQSDSFVDVSTEELAIIFDRAMTHANTNNTYKKLPLKQACFYSNGALGEGWNIREIINISNSTVTYKVVFGKDKGVIDECSQRNFRKWARFEVEYVQGSWIKTI</sequence>